<evidence type="ECO:0000259" key="10">
    <source>
        <dbReference type="PROSITE" id="PS50942"/>
    </source>
</evidence>
<gene>
    <name evidence="11" type="ORF">Tsubulata_032898</name>
</gene>
<dbReference type="SUPFAM" id="SSF48464">
    <property type="entry name" value="ENTH/VHS domain"/>
    <property type="match status" value="1"/>
</dbReference>
<dbReference type="InterPro" id="IPR008942">
    <property type="entry name" value="ENTH_VHS"/>
</dbReference>
<evidence type="ECO:0000256" key="2">
    <source>
        <dbReference type="ARBA" id="ARBA00004555"/>
    </source>
</evidence>
<dbReference type="GO" id="GO:0005546">
    <property type="term" value="F:phosphatidylinositol-4,5-bisphosphate binding"/>
    <property type="evidence" value="ECO:0007669"/>
    <property type="project" value="TreeGrafter"/>
</dbReference>
<comment type="caution">
    <text evidence="11">The sequence shown here is derived from an EMBL/GenBank/DDBJ whole genome shotgun (WGS) entry which is preliminary data.</text>
</comment>
<dbReference type="GO" id="GO:0032050">
    <property type="term" value="F:clathrin heavy chain binding"/>
    <property type="evidence" value="ECO:0007669"/>
    <property type="project" value="TreeGrafter"/>
</dbReference>
<evidence type="ECO:0000256" key="4">
    <source>
        <dbReference type="ARBA" id="ARBA00022583"/>
    </source>
</evidence>
<evidence type="ECO:0000256" key="9">
    <source>
        <dbReference type="SAM" id="MobiDB-lite"/>
    </source>
</evidence>
<keyword evidence="5" id="KW-0333">Golgi apparatus</keyword>
<evidence type="ECO:0000256" key="6">
    <source>
        <dbReference type="ARBA" id="ARBA00023136"/>
    </source>
</evidence>
<comment type="subcellular location">
    <subcellularLocation>
        <location evidence="1">Cytoplasmic vesicle</location>
        <location evidence="1">Clathrin-coated vesicle</location>
    </subcellularLocation>
    <subcellularLocation>
        <location evidence="2">Golgi apparatus</location>
    </subcellularLocation>
    <subcellularLocation>
        <location evidence="3">Membrane</location>
        <location evidence="3">Clathrin-coated pit</location>
    </subcellularLocation>
</comment>
<dbReference type="InterPro" id="IPR045192">
    <property type="entry name" value="AP180-like"/>
</dbReference>
<keyword evidence="7" id="KW-0168">Coated pit</keyword>
<dbReference type="GO" id="GO:0006900">
    <property type="term" value="P:vesicle budding from membrane"/>
    <property type="evidence" value="ECO:0007669"/>
    <property type="project" value="TreeGrafter"/>
</dbReference>
<evidence type="ECO:0000313" key="12">
    <source>
        <dbReference type="Proteomes" id="UP001141552"/>
    </source>
</evidence>
<dbReference type="GO" id="GO:0005905">
    <property type="term" value="C:clathrin-coated pit"/>
    <property type="evidence" value="ECO:0007669"/>
    <property type="project" value="UniProtKB-SubCell"/>
</dbReference>
<dbReference type="AlphaFoldDB" id="A0A9Q0FCS5"/>
<dbReference type="OrthoDB" id="682511at2759"/>
<feature type="region of interest" description="Disordered" evidence="9">
    <location>
        <begin position="151"/>
        <end position="172"/>
    </location>
</feature>
<dbReference type="GO" id="GO:0048268">
    <property type="term" value="P:clathrin coat assembly"/>
    <property type="evidence" value="ECO:0007669"/>
    <property type="project" value="InterPro"/>
</dbReference>
<dbReference type="InterPro" id="IPR014712">
    <property type="entry name" value="ANTH_dom_sf"/>
</dbReference>
<dbReference type="GO" id="GO:0072583">
    <property type="term" value="P:clathrin-dependent endocytosis"/>
    <property type="evidence" value="ECO:0007669"/>
    <property type="project" value="InterPro"/>
</dbReference>
<dbReference type="PANTHER" id="PTHR22951:SF19">
    <property type="entry name" value="OS08G0467300 PROTEIN"/>
    <property type="match status" value="1"/>
</dbReference>
<protein>
    <recommendedName>
        <fullName evidence="10">ENTH domain-containing protein</fullName>
    </recommendedName>
</protein>
<dbReference type="GO" id="GO:0000149">
    <property type="term" value="F:SNARE binding"/>
    <property type="evidence" value="ECO:0007669"/>
    <property type="project" value="TreeGrafter"/>
</dbReference>
<proteinExistence type="predicted"/>
<evidence type="ECO:0000256" key="3">
    <source>
        <dbReference type="ARBA" id="ARBA00004600"/>
    </source>
</evidence>
<dbReference type="InterPro" id="IPR013809">
    <property type="entry name" value="ENTH"/>
</dbReference>
<dbReference type="InterPro" id="IPR048050">
    <property type="entry name" value="ANTH_N_plant"/>
</dbReference>
<evidence type="ECO:0000313" key="11">
    <source>
        <dbReference type="EMBL" id="KAJ4829113.1"/>
    </source>
</evidence>
<sequence length="418" mass="46895">MRLWQRAAGAIKDQKSILVASLSGKSSFRNPYIEAAIIKATSHDERNVDYKNAQRVFSWIRTSPVSLKPLIFGLTTRMEKTGSWVVALKGLLLMHGVFCCNTPAVQNISCLPFDLSDFKDGHSSSLEMWGYNAFVRSYFVFLDRRCTLLSSPSPSPSTKQTDRRHPPPPPRQMQELRRLNNFQALLDSLLQIKPLAPNMTDSPLILEAMDCLIVEVFDVYGRICNGIARVLMGIHSAGKREASMAVKILKKATTQAQDLADYFEFCRGFGVINAKEIPDITRIAQVDIRDLERVMTGIPGHKKIDDIDDASINEQQDHMSDDDFARTTTTEPTKSSVVEVEVKGLSSKSSCTTLTTVITDKWEVFEDHEQDLKLLQLPAVHAYAGNPFLINQPTSYLPIVPLVNYKQDTIEIPDLITF</sequence>
<evidence type="ECO:0000256" key="5">
    <source>
        <dbReference type="ARBA" id="ARBA00023034"/>
    </source>
</evidence>
<keyword evidence="12" id="KW-1185">Reference proteome</keyword>
<reference evidence="11" key="1">
    <citation type="submission" date="2022-02" db="EMBL/GenBank/DDBJ databases">
        <authorList>
            <person name="Henning P.M."/>
            <person name="McCubbin A.G."/>
            <person name="Shore J.S."/>
        </authorList>
    </citation>
    <scope>NUCLEOTIDE SEQUENCE</scope>
    <source>
        <strain evidence="11">F60SS</strain>
        <tissue evidence="11">Leaves</tissue>
    </source>
</reference>
<dbReference type="InterPro" id="IPR011417">
    <property type="entry name" value="ANTH_dom"/>
</dbReference>
<dbReference type="Gene3D" id="1.25.40.90">
    <property type="match status" value="1"/>
</dbReference>
<dbReference type="Pfam" id="PF07651">
    <property type="entry name" value="ANTH"/>
    <property type="match status" value="1"/>
</dbReference>
<keyword evidence="6" id="KW-0472">Membrane</keyword>
<dbReference type="Gene3D" id="1.20.58.150">
    <property type="entry name" value="ANTH domain"/>
    <property type="match status" value="1"/>
</dbReference>
<evidence type="ECO:0000256" key="7">
    <source>
        <dbReference type="ARBA" id="ARBA00023176"/>
    </source>
</evidence>
<keyword evidence="4" id="KW-0254">Endocytosis</keyword>
<accession>A0A9Q0FCS5</accession>
<dbReference type="SUPFAM" id="SSF89009">
    <property type="entry name" value="GAT-like domain"/>
    <property type="match status" value="1"/>
</dbReference>
<evidence type="ECO:0000256" key="8">
    <source>
        <dbReference type="ARBA" id="ARBA00023329"/>
    </source>
</evidence>
<dbReference type="GO" id="GO:0030136">
    <property type="term" value="C:clathrin-coated vesicle"/>
    <property type="evidence" value="ECO:0007669"/>
    <property type="project" value="UniProtKB-SubCell"/>
</dbReference>
<dbReference type="PROSITE" id="PS50942">
    <property type="entry name" value="ENTH"/>
    <property type="match status" value="1"/>
</dbReference>
<feature type="domain" description="ENTH" evidence="10">
    <location>
        <begin position="25"/>
        <end position="156"/>
    </location>
</feature>
<dbReference type="EMBL" id="JAKUCV010005990">
    <property type="protein sequence ID" value="KAJ4829113.1"/>
    <property type="molecule type" value="Genomic_DNA"/>
</dbReference>
<reference evidence="11" key="2">
    <citation type="journal article" date="2023" name="Plants (Basel)">
        <title>Annotation of the Turnera subulata (Passifloraceae) Draft Genome Reveals the S-Locus Evolved after the Divergence of Turneroideae from Passifloroideae in a Stepwise Manner.</title>
        <authorList>
            <person name="Henning P.M."/>
            <person name="Roalson E.H."/>
            <person name="Mir W."/>
            <person name="McCubbin A.G."/>
            <person name="Shore J.S."/>
        </authorList>
    </citation>
    <scope>NUCLEOTIDE SEQUENCE</scope>
    <source>
        <strain evidence="11">F60SS</strain>
    </source>
</reference>
<dbReference type="GO" id="GO:0005545">
    <property type="term" value="F:1-phosphatidylinositol binding"/>
    <property type="evidence" value="ECO:0007669"/>
    <property type="project" value="InterPro"/>
</dbReference>
<dbReference type="Proteomes" id="UP001141552">
    <property type="component" value="Unassembled WGS sequence"/>
</dbReference>
<dbReference type="CDD" id="cd16987">
    <property type="entry name" value="ANTH_N_AP180_plant"/>
    <property type="match status" value="1"/>
</dbReference>
<name>A0A9Q0FCS5_9ROSI</name>
<dbReference type="PANTHER" id="PTHR22951">
    <property type="entry name" value="CLATHRIN ASSEMBLY PROTEIN"/>
    <property type="match status" value="1"/>
</dbReference>
<dbReference type="GO" id="GO:0005794">
    <property type="term" value="C:Golgi apparatus"/>
    <property type="evidence" value="ECO:0007669"/>
    <property type="project" value="UniProtKB-SubCell"/>
</dbReference>
<evidence type="ECO:0000256" key="1">
    <source>
        <dbReference type="ARBA" id="ARBA00004132"/>
    </source>
</evidence>
<dbReference type="FunFam" id="1.25.40.90:FF:000027">
    <property type="entry name" value="Putative clathrin assembly protein"/>
    <property type="match status" value="1"/>
</dbReference>
<organism evidence="11 12">
    <name type="scientific">Turnera subulata</name>
    <dbReference type="NCBI Taxonomy" id="218843"/>
    <lineage>
        <taxon>Eukaryota</taxon>
        <taxon>Viridiplantae</taxon>
        <taxon>Streptophyta</taxon>
        <taxon>Embryophyta</taxon>
        <taxon>Tracheophyta</taxon>
        <taxon>Spermatophyta</taxon>
        <taxon>Magnoliopsida</taxon>
        <taxon>eudicotyledons</taxon>
        <taxon>Gunneridae</taxon>
        <taxon>Pentapetalae</taxon>
        <taxon>rosids</taxon>
        <taxon>fabids</taxon>
        <taxon>Malpighiales</taxon>
        <taxon>Passifloraceae</taxon>
        <taxon>Turnera</taxon>
    </lineage>
</organism>
<keyword evidence="8" id="KW-0968">Cytoplasmic vesicle</keyword>